<accession>A0A099W1T0</accession>
<dbReference type="EMBL" id="JNFA01000030">
    <property type="protein sequence ID" value="KGL37950.1"/>
    <property type="molecule type" value="Genomic_DNA"/>
</dbReference>
<proteinExistence type="predicted"/>
<sequence>MWSKTSSIMEFLHYFQKHKKLVVAQDRDLPSTLQKYSKEQIQAVIFKLQDNGFLWIVYQENAEVMLYLTSAGKRLVHKISWVHRSNDR</sequence>
<evidence type="ECO:0000313" key="1">
    <source>
        <dbReference type="EMBL" id="KGL37950.1"/>
    </source>
</evidence>
<keyword evidence="2" id="KW-1185">Reference proteome</keyword>
<organism evidence="1 2">
    <name type="scientific">Listeria booriae</name>
    <dbReference type="NCBI Taxonomy" id="1552123"/>
    <lineage>
        <taxon>Bacteria</taxon>
        <taxon>Bacillati</taxon>
        <taxon>Bacillota</taxon>
        <taxon>Bacilli</taxon>
        <taxon>Bacillales</taxon>
        <taxon>Listeriaceae</taxon>
        <taxon>Listeria</taxon>
    </lineage>
</organism>
<gene>
    <name evidence="1" type="ORF">EP57_15445</name>
</gene>
<name>A0A099W1T0_9LIST</name>
<dbReference type="AlphaFoldDB" id="A0A099W1T0"/>
<protein>
    <submittedName>
        <fullName evidence="1">Uncharacterized protein</fullName>
    </submittedName>
</protein>
<dbReference type="STRING" id="1552123.EP57_15445"/>
<reference evidence="1 2" key="1">
    <citation type="submission" date="2014-05" db="EMBL/GenBank/DDBJ databases">
        <title>Novel Listeriaceae from food processing environments.</title>
        <authorList>
            <person name="den Bakker H.C."/>
        </authorList>
    </citation>
    <scope>NUCLEOTIDE SEQUENCE [LARGE SCALE GENOMIC DNA]</scope>
    <source>
        <strain evidence="1 2">FSL A5-0281</strain>
    </source>
</reference>
<comment type="caution">
    <text evidence="1">The sequence shown here is derived from an EMBL/GenBank/DDBJ whole genome shotgun (WGS) entry which is preliminary data.</text>
</comment>
<dbReference type="Proteomes" id="UP000029844">
    <property type="component" value="Unassembled WGS sequence"/>
</dbReference>
<evidence type="ECO:0000313" key="2">
    <source>
        <dbReference type="Proteomes" id="UP000029844"/>
    </source>
</evidence>